<evidence type="ECO:0000313" key="1">
    <source>
        <dbReference type="EMBL" id="URJ48655.1"/>
    </source>
</evidence>
<protein>
    <submittedName>
        <fullName evidence="1">Uncharacterized protein</fullName>
    </submittedName>
</protein>
<name>A0AAE9IEM6_PAEPO</name>
<sequence length="90" mass="10319">MLINLPKRERGPRVHKNINTLLAKYLKDCKKQNRLCSMEDFFVQSGISPGTLHDSGLNHLIAASRKSFQEKDDEAQISKCWKAAEQFESQ</sequence>
<dbReference type="RefSeq" id="WP_250259292.1">
    <property type="nucleotide sequence ID" value="NZ_CP097770.1"/>
</dbReference>
<dbReference type="Proteomes" id="UP001055784">
    <property type="component" value="Chromosome"/>
</dbReference>
<organism evidence="1 2">
    <name type="scientific">Paenibacillus polymyxa</name>
    <name type="common">Bacillus polymyxa</name>
    <dbReference type="NCBI Taxonomy" id="1406"/>
    <lineage>
        <taxon>Bacteria</taxon>
        <taxon>Bacillati</taxon>
        <taxon>Bacillota</taxon>
        <taxon>Bacilli</taxon>
        <taxon>Bacillales</taxon>
        <taxon>Paenibacillaceae</taxon>
        <taxon>Paenibacillus</taxon>
    </lineage>
</organism>
<dbReference type="AlphaFoldDB" id="A0AAE9IEM6"/>
<proteinExistence type="predicted"/>
<accession>A0AAE9IEM6</accession>
<reference evidence="1" key="1">
    <citation type="submission" date="2022-11" db="EMBL/GenBank/DDBJ databases">
        <authorList>
            <person name="Vasilchenko N.G."/>
            <person name="Prazdnova E.V."/>
            <person name="Gorovtsov A.V."/>
            <person name="Chistyakov V.A."/>
            <person name="Pak M.L."/>
        </authorList>
    </citation>
    <scope>NUCLEOTIDE SEQUENCE</scope>
    <source>
        <strain evidence="1">R 4.5</strain>
    </source>
</reference>
<dbReference type="EMBL" id="CP097770">
    <property type="protein sequence ID" value="URJ48655.1"/>
    <property type="molecule type" value="Genomic_DNA"/>
</dbReference>
<evidence type="ECO:0000313" key="2">
    <source>
        <dbReference type="Proteomes" id="UP001055784"/>
    </source>
</evidence>
<gene>
    <name evidence="1" type="ORF">MF626_002927</name>
</gene>